<dbReference type="PROSITE" id="PS01076">
    <property type="entry name" value="ACETATE_KINASE_2"/>
    <property type="match status" value="1"/>
</dbReference>
<evidence type="ECO:0000256" key="2">
    <source>
        <dbReference type="ARBA" id="ARBA00008748"/>
    </source>
</evidence>
<dbReference type="InterPro" id="IPR043129">
    <property type="entry name" value="ATPase_NBD"/>
</dbReference>
<reference evidence="11 12" key="1">
    <citation type="submission" date="2011-10" db="EMBL/GenBank/DDBJ databases">
        <title>The Noncontiguous Finished genome of Thermanaerovibrio velox DSM 12556.</title>
        <authorList>
            <consortium name="US DOE Joint Genome Institute (JGI-PGF)"/>
            <person name="Lucas S."/>
            <person name="Copeland A."/>
            <person name="Lapidus A."/>
            <person name="Glavina del Rio T."/>
            <person name="Dalin E."/>
            <person name="Tice H."/>
            <person name="Bruce D."/>
            <person name="Goodwin L."/>
            <person name="Pitluck S."/>
            <person name="Peters L."/>
            <person name="Mikhailova N."/>
            <person name="Teshima H."/>
            <person name="Kyrpides N."/>
            <person name="Mavromatis K."/>
            <person name="Ivanova N."/>
            <person name="Markowitz V."/>
            <person name="Cheng J.-F."/>
            <person name="Hugenholtz P."/>
            <person name="Woyke T."/>
            <person name="Wu D."/>
            <person name="Spring S."/>
            <person name="Brambilla E.-M."/>
            <person name="Klenk H.-P."/>
            <person name="Eisen J.A."/>
        </authorList>
    </citation>
    <scope>NUCLEOTIDE SEQUENCE [LARGE SCALE GENOMIC DNA]</scope>
    <source>
        <strain evidence="11 12">DSM 12556</strain>
    </source>
</reference>
<dbReference type="EC" id="2.7.2.7" evidence="9"/>
<dbReference type="RefSeq" id="WP_006583968.1">
    <property type="nucleotide sequence ID" value="NZ_CM001377.1"/>
</dbReference>
<dbReference type="OrthoDB" id="9771859at2"/>
<sequence length="358" mass="38898">MKDPLILSLSPRLDSTHVGLFRGPAVLLRQELSHRKEDLIRYPRLKDQLGLRVQAVEDLAAEHGFDIDRVECFISTGGILGPVPGGPYVVTRRMVEVLERESFGHHVSNLGGLLVMELSMRHPMGIPLVGDPVSTDELLPEAKLSGTGVIERHPVFHALSQRSAARLGALRLGKDYRCCRMVVAHLGVGISVGAHRDGLVIEVNDALMGEGPMSLHRAGGLPVLGLIEMVFSGRYDLEELSEMITRKGGLVRHLGVDSPREVDSLLRKGDERALLVFEAFVSSVVKEIAARASVLEGIVDMIVITGPLASWDSLVSRLEERCRWIAPVMVIKGQDELADLAVCASSVLSGVEEARSLG</sequence>
<dbReference type="GO" id="GO:0008776">
    <property type="term" value="F:acetate kinase activity"/>
    <property type="evidence" value="ECO:0007669"/>
    <property type="project" value="TreeGrafter"/>
</dbReference>
<dbReference type="GO" id="GO:0047761">
    <property type="term" value="F:butyrate kinase activity"/>
    <property type="evidence" value="ECO:0007669"/>
    <property type="project" value="UniProtKB-UniRule"/>
</dbReference>
<keyword evidence="5 9" id="KW-0547">Nucleotide-binding</keyword>
<gene>
    <name evidence="9" type="primary">buk</name>
    <name evidence="11" type="ORF">TheveDRAFT_1355</name>
</gene>
<evidence type="ECO:0000256" key="3">
    <source>
        <dbReference type="ARBA" id="ARBA00022490"/>
    </source>
</evidence>
<dbReference type="GO" id="GO:0005524">
    <property type="term" value="F:ATP binding"/>
    <property type="evidence" value="ECO:0007669"/>
    <property type="project" value="UniProtKB-KW"/>
</dbReference>
<keyword evidence="7 9" id="KW-0067">ATP-binding</keyword>
<keyword evidence="6 9" id="KW-0418">Kinase</keyword>
<dbReference type="eggNOG" id="COG3426">
    <property type="taxonomic scope" value="Bacteria"/>
</dbReference>
<evidence type="ECO:0000256" key="6">
    <source>
        <dbReference type="ARBA" id="ARBA00022777"/>
    </source>
</evidence>
<dbReference type="SUPFAM" id="SSF53067">
    <property type="entry name" value="Actin-like ATPase domain"/>
    <property type="match status" value="2"/>
</dbReference>
<comment type="subcellular location">
    <subcellularLocation>
        <location evidence="1 9">Cytoplasm</location>
    </subcellularLocation>
</comment>
<dbReference type="InterPro" id="IPR023865">
    <property type="entry name" value="Aliphatic_acid_kinase_CS"/>
</dbReference>
<dbReference type="NCBIfam" id="TIGR02707">
    <property type="entry name" value="butyr_kinase"/>
    <property type="match status" value="1"/>
</dbReference>
<evidence type="ECO:0000313" key="11">
    <source>
        <dbReference type="EMBL" id="EHM10474.1"/>
    </source>
</evidence>
<keyword evidence="3 9" id="KW-0963">Cytoplasm</keyword>
<evidence type="ECO:0000256" key="10">
    <source>
        <dbReference type="RuleBase" id="RU003835"/>
    </source>
</evidence>
<proteinExistence type="inferred from homology"/>
<keyword evidence="4 9" id="KW-0808">Transferase</keyword>
<evidence type="ECO:0000313" key="12">
    <source>
        <dbReference type="Proteomes" id="UP000005730"/>
    </source>
</evidence>
<evidence type="ECO:0000256" key="7">
    <source>
        <dbReference type="ARBA" id="ARBA00022840"/>
    </source>
</evidence>
<dbReference type="HAMAP" id="MF_00542">
    <property type="entry name" value="Butyrate_kinase"/>
    <property type="match status" value="1"/>
</dbReference>
<evidence type="ECO:0000256" key="1">
    <source>
        <dbReference type="ARBA" id="ARBA00004496"/>
    </source>
</evidence>
<accession>H0UNQ9</accession>
<dbReference type="EMBL" id="CM001377">
    <property type="protein sequence ID" value="EHM10474.1"/>
    <property type="molecule type" value="Genomic_DNA"/>
</dbReference>
<dbReference type="PANTHER" id="PTHR21060:SF3">
    <property type="entry name" value="BUTYRATE KINASE 2-RELATED"/>
    <property type="match status" value="1"/>
</dbReference>
<evidence type="ECO:0000256" key="8">
    <source>
        <dbReference type="ARBA" id="ARBA00048596"/>
    </source>
</evidence>
<dbReference type="AlphaFoldDB" id="H0UNQ9"/>
<dbReference type="Proteomes" id="UP000005730">
    <property type="component" value="Chromosome"/>
</dbReference>
<dbReference type="PRINTS" id="PR00471">
    <property type="entry name" value="ACETATEKNASE"/>
</dbReference>
<comment type="similarity">
    <text evidence="2 9 10">Belongs to the acetokinase family.</text>
</comment>
<dbReference type="PANTHER" id="PTHR21060">
    <property type="entry name" value="ACETATE KINASE"/>
    <property type="match status" value="1"/>
</dbReference>
<keyword evidence="12" id="KW-1185">Reference proteome</keyword>
<dbReference type="Pfam" id="PF00871">
    <property type="entry name" value="Acetate_kinase"/>
    <property type="match status" value="1"/>
</dbReference>
<dbReference type="InterPro" id="IPR011245">
    <property type="entry name" value="Butyrate_kin"/>
</dbReference>
<dbReference type="GO" id="GO:0006083">
    <property type="term" value="P:acetate metabolic process"/>
    <property type="evidence" value="ECO:0007669"/>
    <property type="project" value="TreeGrafter"/>
</dbReference>
<evidence type="ECO:0000256" key="5">
    <source>
        <dbReference type="ARBA" id="ARBA00022741"/>
    </source>
</evidence>
<evidence type="ECO:0000256" key="4">
    <source>
        <dbReference type="ARBA" id="ARBA00022679"/>
    </source>
</evidence>
<dbReference type="HOGENOM" id="CLU_048716_0_0_0"/>
<evidence type="ECO:0000256" key="9">
    <source>
        <dbReference type="HAMAP-Rule" id="MF_00542"/>
    </source>
</evidence>
<comment type="catalytic activity">
    <reaction evidence="8 9">
        <text>butanoate + ATP = butanoyl phosphate + ADP</text>
        <dbReference type="Rhea" id="RHEA:13585"/>
        <dbReference type="ChEBI" id="CHEBI:17968"/>
        <dbReference type="ChEBI" id="CHEBI:30616"/>
        <dbReference type="ChEBI" id="CHEBI:58079"/>
        <dbReference type="ChEBI" id="CHEBI:456216"/>
        <dbReference type="EC" id="2.7.2.7"/>
    </reaction>
</comment>
<dbReference type="GO" id="GO:0005737">
    <property type="term" value="C:cytoplasm"/>
    <property type="evidence" value="ECO:0007669"/>
    <property type="project" value="UniProtKB-SubCell"/>
</dbReference>
<dbReference type="NCBIfam" id="NF002834">
    <property type="entry name" value="PRK03011.1-5"/>
    <property type="match status" value="1"/>
</dbReference>
<dbReference type="STRING" id="926567.TheveDRAFT_1355"/>
<name>H0UNQ9_9BACT</name>
<dbReference type="PIRSF" id="PIRSF036458">
    <property type="entry name" value="Butyrate_kin"/>
    <property type="match status" value="1"/>
</dbReference>
<dbReference type="Gene3D" id="3.30.420.40">
    <property type="match status" value="2"/>
</dbReference>
<dbReference type="InterPro" id="IPR000890">
    <property type="entry name" value="Aliphatic_acid_kin_short-chain"/>
</dbReference>
<organism evidence="11 12">
    <name type="scientific">Thermanaerovibrio velox DSM 12556</name>
    <dbReference type="NCBI Taxonomy" id="926567"/>
    <lineage>
        <taxon>Bacteria</taxon>
        <taxon>Thermotogati</taxon>
        <taxon>Synergistota</taxon>
        <taxon>Synergistia</taxon>
        <taxon>Synergistales</taxon>
        <taxon>Synergistaceae</taxon>
        <taxon>Thermanaerovibrio</taxon>
    </lineage>
</organism>
<protein>
    <recommendedName>
        <fullName evidence="9">Probable butyrate kinase</fullName>
        <shortName evidence="9">BK</shortName>
        <ecNumber evidence="9">2.7.2.7</ecNumber>
    </recommendedName>
    <alternativeName>
        <fullName evidence="9">Branched-chain carboxylic acid kinase</fullName>
    </alternativeName>
</protein>
<dbReference type="CDD" id="cd24011">
    <property type="entry name" value="ASKHA_NBD_BK"/>
    <property type="match status" value="1"/>
</dbReference>